<dbReference type="EMBL" id="PPSK01000014">
    <property type="protein sequence ID" value="POB02216.1"/>
    <property type="molecule type" value="Genomic_DNA"/>
</dbReference>
<evidence type="ECO:0000313" key="3">
    <source>
        <dbReference type="Proteomes" id="UP000243451"/>
    </source>
</evidence>
<dbReference type="Pfam" id="PF04307">
    <property type="entry name" value="YdjM"/>
    <property type="match status" value="1"/>
</dbReference>
<dbReference type="OrthoDB" id="199738at2"/>
<accession>A0A2P4ESW2</accession>
<organism evidence="2 3">
    <name type="scientific">Halopseudomonas oceani</name>
    <dbReference type="NCBI Taxonomy" id="1708783"/>
    <lineage>
        <taxon>Bacteria</taxon>
        <taxon>Pseudomonadati</taxon>
        <taxon>Pseudomonadota</taxon>
        <taxon>Gammaproteobacteria</taxon>
        <taxon>Pseudomonadales</taxon>
        <taxon>Pseudomonadaceae</taxon>
        <taxon>Halopseudomonas</taxon>
    </lineage>
</organism>
<feature type="transmembrane region" description="Helical" evidence="1">
    <location>
        <begin position="63"/>
        <end position="80"/>
    </location>
</feature>
<reference evidence="2 3" key="1">
    <citation type="submission" date="2018-01" db="EMBL/GenBank/DDBJ databases">
        <title>Draft genome of the type strain Pseudomonas oceani DSM 100277 isolated from the deep water in Okinawa trough, northwestern Pacific Ocean.</title>
        <authorList>
            <person name="Gomila M."/>
            <person name="Mulet M."/>
            <person name="Garcia-Valdes E."/>
            <person name="Lalucat J."/>
        </authorList>
    </citation>
    <scope>NUCLEOTIDE SEQUENCE [LARGE SCALE GENOMIC DNA]</scope>
    <source>
        <strain evidence="2 3">DSM 100277</strain>
    </source>
</reference>
<proteinExistence type="predicted"/>
<gene>
    <name evidence="2" type="ORF">C1949_14115</name>
</gene>
<feature type="transmembrane region" description="Helical" evidence="1">
    <location>
        <begin position="87"/>
        <end position="115"/>
    </location>
</feature>
<feature type="transmembrane region" description="Helical" evidence="1">
    <location>
        <begin position="28"/>
        <end position="51"/>
    </location>
</feature>
<dbReference type="GO" id="GO:0016787">
    <property type="term" value="F:hydrolase activity"/>
    <property type="evidence" value="ECO:0007669"/>
    <property type="project" value="UniProtKB-KW"/>
</dbReference>
<dbReference type="InterPro" id="IPR007404">
    <property type="entry name" value="YdjM-like"/>
</dbReference>
<protein>
    <submittedName>
        <fullName evidence="2">Hydrolase</fullName>
    </submittedName>
</protein>
<dbReference type="RefSeq" id="WP_104739120.1">
    <property type="nucleotide sequence ID" value="NZ_BMHR01000013.1"/>
</dbReference>
<dbReference type="Proteomes" id="UP000243451">
    <property type="component" value="Unassembled WGS sequence"/>
</dbReference>
<comment type="caution">
    <text evidence="2">The sequence shown here is derived from an EMBL/GenBank/DDBJ whole genome shotgun (WGS) entry which is preliminary data.</text>
</comment>
<keyword evidence="1" id="KW-0472">Membrane</keyword>
<dbReference type="AlphaFoldDB" id="A0A2P4ESW2"/>
<name>A0A2P4ESW2_9GAMM</name>
<keyword evidence="2" id="KW-0378">Hydrolase</keyword>
<sequence length="175" mass="20534">MLIAHLPSGYVLSSYLVERARCLPMRPFWLLIAGMLGAVAPDFDMFYFHFVDMGMKHHHRYPSHWPLLWLGLIAGSLVLMRFRSRSVVSWLALTFSLGGMLHVLLDTLAGDIWWLAPFVDQRFALVTVTARYKPWWLNFVVHWVFLVELAICGWAFWRWRIRRSWMPDATAVEGR</sequence>
<keyword evidence="1" id="KW-0812">Transmembrane</keyword>
<feature type="transmembrane region" description="Helical" evidence="1">
    <location>
        <begin position="135"/>
        <end position="157"/>
    </location>
</feature>
<keyword evidence="3" id="KW-1185">Reference proteome</keyword>
<evidence type="ECO:0000313" key="2">
    <source>
        <dbReference type="EMBL" id="POB02216.1"/>
    </source>
</evidence>
<evidence type="ECO:0000256" key="1">
    <source>
        <dbReference type="SAM" id="Phobius"/>
    </source>
</evidence>
<keyword evidence="1" id="KW-1133">Transmembrane helix</keyword>